<protein>
    <recommendedName>
        <fullName evidence="4">DUF4283 domain-containing protein</fullName>
    </recommendedName>
</protein>
<dbReference type="InterPro" id="IPR040256">
    <property type="entry name" value="At4g02000-like"/>
</dbReference>
<dbReference type="Proteomes" id="UP001231189">
    <property type="component" value="Unassembled WGS sequence"/>
</dbReference>
<name>A0AAD8T6R7_LOLMU</name>
<evidence type="ECO:0000313" key="3">
    <source>
        <dbReference type="Proteomes" id="UP001231189"/>
    </source>
</evidence>
<gene>
    <name evidence="2" type="ORF">QYE76_058365</name>
</gene>
<organism evidence="2 3">
    <name type="scientific">Lolium multiflorum</name>
    <name type="common">Italian ryegrass</name>
    <name type="synonym">Lolium perenne subsp. multiflorum</name>
    <dbReference type="NCBI Taxonomy" id="4521"/>
    <lineage>
        <taxon>Eukaryota</taxon>
        <taxon>Viridiplantae</taxon>
        <taxon>Streptophyta</taxon>
        <taxon>Embryophyta</taxon>
        <taxon>Tracheophyta</taxon>
        <taxon>Spermatophyta</taxon>
        <taxon>Magnoliopsida</taxon>
        <taxon>Liliopsida</taxon>
        <taxon>Poales</taxon>
        <taxon>Poaceae</taxon>
        <taxon>BOP clade</taxon>
        <taxon>Pooideae</taxon>
        <taxon>Poodae</taxon>
        <taxon>Poeae</taxon>
        <taxon>Poeae Chloroplast Group 2 (Poeae type)</taxon>
        <taxon>Loliodinae</taxon>
        <taxon>Loliinae</taxon>
        <taxon>Lolium</taxon>
    </lineage>
</organism>
<reference evidence="2" key="1">
    <citation type="submission" date="2023-07" db="EMBL/GenBank/DDBJ databases">
        <title>A chromosome-level genome assembly of Lolium multiflorum.</title>
        <authorList>
            <person name="Chen Y."/>
            <person name="Copetti D."/>
            <person name="Kolliker R."/>
            <person name="Studer B."/>
        </authorList>
    </citation>
    <scope>NUCLEOTIDE SEQUENCE</scope>
    <source>
        <strain evidence="2">02402/16</strain>
        <tissue evidence="2">Leaf</tissue>
    </source>
</reference>
<dbReference type="EMBL" id="JAUUTY010000003">
    <property type="protein sequence ID" value="KAK1670206.1"/>
    <property type="molecule type" value="Genomic_DNA"/>
</dbReference>
<evidence type="ECO:0008006" key="4">
    <source>
        <dbReference type="Google" id="ProtNLM"/>
    </source>
</evidence>
<accession>A0AAD8T6R7</accession>
<feature type="region of interest" description="Disordered" evidence="1">
    <location>
        <begin position="320"/>
        <end position="339"/>
    </location>
</feature>
<evidence type="ECO:0000256" key="1">
    <source>
        <dbReference type="SAM" id="MobiDB-lite"/>
    </source>
</evidence>
<evidence type="ECO:0000313" key="2">
    <source>
        <dbReference type="EMBL" id="KAK1670206.1"/>
    </source>
</evidence>
<proteinExistence type="predicted"/>
<keyword evidence="3" id="KW-1185">Reference proteome</keyword>
<dbReference type="PANTHER" id="PTHR31286">
    <property type="entry name" value="GLYCINE-RICH CELL WALL STRUCTURAL PROTEIN 1.8-LIKE"/>
    <property type="match status" value="1"/>
</dbReference>
<feature type="region of interest" description="Disordered" evidence="1">
    <location>
        <begin position="227"/>
        <end position="294"/>
    </location>
</feature>
<comment type="caution">
    <text evidence="2">The sequence shown here is derived from an EMBL/GenBank/DDBJ whole genome shotgun (WGS) entry which is preliminary data.</text>
</comment>
<dbReference type="PANTHER" id="PTHR31286:SF167">
    <property type="entry name" value="OS09G0268800 PROTEIN"/>
    <property type="match status" value="1"/>
</dbReference>
<sequence>MENQSRPIALSRSVVLTEESSIPSLLLLGKLVSDGFPAASASVLPDKLREIWDPSGTVNFWPVTDGTFLVQFYEAEDLTKAHEGAPWSCGDGDEGRALFFMQHVKQGMNMVDQIAGFTKAELWVRFNSVPVDHFSATSVYALAAGIGEPVNCDLSHTSSADFLRARIRVDITRPLECSVDVVLENGHQASVSVEYEGVLPSLCSSCRILGHPADRCPRKAHQPAAAAATAAASRPAVYTPTPSHLGPGRSTSSSLRGKSSRRYEVVFANAPASPAPPPTPPTPPTLRRSGQEPLSPVNSSCFNFFNLKSWRKGVGKNKSFSTLDDSQHETEPSNQEAQVLETNSPMERVQEPSVMETHETQLDTTPITHSYSIVKAQGSRSRNHARIEIMVETHCSPQFIMGAMQWLSKKDVITGLDAAYDGKRGVISIYGLQIDQNTDPVDLVAYLLPKIRTKSGLAETQTKPDSPARFADTMMRFHDAHCCKGASN</sequence>
<feature type="compositionally biased region" description="Pro residues" evidence="1">
    <location>
        <begin position="273"/>
        <end position="284"/>
    </location>
</feature>
<dbReference type="AlphaFoldDB" id="A0AAD8T6R7"/>